<dbReference type="Pfam" id="PF17425">
    <property type="entry name" value="Arylsulfotran_N"/>
    <property type="match status" value="1"/>
</dbReference>
<reference evidence="3 4" key="1">
    <citation type="submission" date="2024-09" db="EMBL/GenBank/DDBJ databases">
        <authorList>
            <person name="Sun Q."/>
            <person name="Mori K."/>
        </authorList>
    </citation>
    <scope>NUCLEOTIDE SEQUENCE [LARGE SCALE GENOMIC DNA]</scope>
    <source>
        <strain evidence="3 4">NCAIM B.01794</strain>
    </source>
</reference>
<dbReference type="PANTHER" id="PTHR35340:SF10">
    <property type="entry name" value="CYTOPLASMIC PROTEIN"/>
    <property type="match status" value="1"/>
</dbReference>
<gene>
    <name evidence="3" type="ORF">ACFFGX_08470</name>
</gene>
<keyword evidence="4" id="KW-1185">Reference proteome</keyword>
<protein>
    <submittedName>
        <fullName evidence="3">Aryl-sulfate sulfotransferase</fullName>
    </submittedName>
</protein>
<dbReference type="Pfam" id="PF05935">
    <property type="entry name" value="Arylsulfotrans"/>
    <property type="match status" value="1"/>
</dbReference>
<dbReference type="InterPro" id="IPR053143">
    <property type="entry name" value="Arylsulfate_ST"/>
</dbReference>
<evidence type="ECO:0000259" key="2">
    <source>
        <dbReference type="Pfam" id="PF17425"/>
    </source>
</evidence>
<feature type="region of interest" description="Disordered" evidence="1">
    <location>
        <begin position="1"/>
        <end position="23"/>
    </location>
</feature>
<dbReference type="PANTHER" id="PTHR35340">
    <property type="entry name" value="PQQ ENZYME REPEAT PROTEIN-RELATED"/>
    <property type="match status" value="1"/>
</dbReference>
<feature type="domain" description="Arylsulfotransferase N-terminal" evidence="2">
    <location>
        <begin position="47"/>
        <end position="133"/>
    </location>
</feature>
<dbReference type="InterPro" id="IPR038477">
    <property type="entry name" value="ASST_N_sf"/>
</dbReference>
<dbReference type="Proteomes" id="UP001589891">
    <property type="component" value="Unassembled WGS sequence"/>
</dbReference>
<dbReference type="InterPro" id="IPR010262">
    <property type="entry name" value="Arylsulfotransferase_bact"/>
</dbReference>
<proteinExistence type="predicted"/>
<evidence type="ECO:0000313" key="4">
    <source>
        <dbReference type="Proteomes" id="UP001589891"/>
    </source>
</evidence>
<evidence type="ECO:0000256" key="1">
    <source>
        <dbReference type="SAM" id="MobiDB-lite"/>
    </source>
</evidence>
<organism evidence="3 4">
    <name type="scientific">Azorhizophilus paspali</name>
    <name type="common">Azotobacter paspali</name>
    <dbReference type="NCBI Taxonomy" id="69963"/>
    <lineage>
        <taxon>Bacteria</taxon>
        <taxon>Pseudomonadati</taxon>
        <taxon>Pseudomonadota</taxon>
        <taxon>Gammaproteobacteria</taxon>
        <taxon>Pseudomonadales</taxon>
        <taxon>Pseudomonadaceae</taxon>
        <taxon>Azorhizophilus</taxon>
    </lineage>
</organism>
<dbReference type="Gene3D" id="2.60.40.3100">
    <property type="entry name" value="Arylsulphate sulphotransferase monomer, N-terminal domain"/>
    <property type="match status" value="1"/>
</dbReference>
<sequence length="590" mass="66080">MSHFEQHSSPPSSTHPELGAQTEQALPKGACLTARIPDSDDAKLGAIVVNPYRLAPLTAVIRDGGQRISQARVRVKGRGEGGVDIDYAVEDRTLWTHGGIPVFGLYPDHRNEVEVAYSLDGERIRERYFIYAPAVRLPVVASQESALPRVEPLKVAPHLKKRLYLFNHLLTEIPGSNRLLRWNAPGGAAEWDSVGINWIADSNGDVRWYLDIEQIHDSTRKDGLGASMGFQQTRDGHLIWGQGQRYYKHDLLGRTIWARTLPEKFADFSHEIRETEKGTYLLRVGTSDYRRADGKRVRSIRDHILEVDQNGDVVDFWDLNRILDPYRAELLHTLGRAAVLLPEGVARSDDLLSNERNEGDVLPFGDTPGVGTGRNWAHVNAIEHDPADDSIIVSARHQGVAKIGRDKQVKWLLADPRGWSSALRAKVLTPVNAAGEVLAQNPDGSYPEGFDWSWTQHTAWLSSKGTLTVFDNGWGRNLAPTRLEGNYSRAVEYRIDEKKGTVQQLWEFGKERGDAWYSPITSVVEYRPESDTLLIYSAAVGHLTPQRLTRPVLSEVKYGTQEVLSEFRVVSGQPGNVGYRALVIDLERVF</sequence>
<dbReference type="RefSeq" id="WP_376944810.1">
    <property type="nucleotide sequence ID" value="NZ_CP171449.1"/>
</dbReference>
<dbReference type="EMBL" id="JBHLSS010000047">
    <property type="protein sequence ID" value="MFC0709624.1"/>
    <property type="molecule type" value="Genomic_DNA"/>
</dbReference>
<accession>A0ABV6SJA6</accession>
<name>A0ABV6SJA6_AZOPA</name>
<comment type="caution">
    <text evidence="3">The sequence shown here is derived from an EMBL/GenBank/DDBJ whole genome shotgun (WGS) entry which is preliminary data.</text>
</comment>
<dbReference type="InterPro" id="IPR035391">
    <property type="entry name" value="Arylsulfotran_N"/>
</dbReference>
<evidence type="ECO:0000313" key="3">
    <source>
        <dbReference type="EMBL" id="MFC0709624.1"/>
    </source>
</evidence>